<protein>
    <submittedName>
        <fullName evidence="2">Uncharacterized protein</fullName>
    </submittedName>
</protein>
<name>A0A9P7HSZ9_9HYPO</name>
<proteinExistence type="predicted"/>
<reference evidence="2" key="1">
    <citation type="journal article" date="2020" name="bioRxiv">
        <title>Historical genomics reveals the evolutionary mechanisms behind multiple outbreaks of the host-specific coffee wilt pathogen Fusarium xylarioides.</title>
        <authorList>
            <person name="Peck D."/>
            <person name="Nowell R.W."/>
            <person name="Flood J."/>
            <person name="Ryan M.J."/>
            <person name="Barraclough T.G."/>
        </authorList>
    </citation>
    <scope>NUCLEOTIDE SEQUENCE</scope>
    <source>
        <strain evidence="2">IMI 127659i</strain>
    </source>
</reference>
<sequence length="340" mass="38863">MSNAQDKRASEPHEDEPTKKRGRPSKEELNSKTPEDSVSRVETRRMLGRHHPVQYSSQGETSFYDGLVPWPERYEWSAEDADGVEEEWKNSEIKEASGNLNTSQYRSLFSLFKISLRLYRTTPIVLFSPVCVMRYQPVSKNPTASKWIMSATFCDTLSKIMVHPCWKEDIDSLALALRWTVICRRDSRSGWTKGIKASCPVVQRTIGKVEAYGSRSLDTSYHDMHKAERERASERGESLSSLSNILYELGEAVLKDKTKRPEVVPEYDRIFGWGVLPVTTWDLDVLAKVVDSMKFGSPWNYSVKDALIAWKAENSVLELGENPKRLRKTQSSLILSAWCE</sequence>
<reference evidence="2" key="2">
    <citation type="submission" date="2020-10" db="EMBL/GenBank/DDBJ databases">
        <authorList>
            <person name="Peck L.D."/>
            <person name="Nowell R.W."/>
            <person name="Flood J."/>
            <person name="Ryan M.J."/>
            <person name="Barraclough T.G."/>
        </authorList>
    </citation>
    <scope>NUCLEOTIDE SEQUENCE</scope>
    <source>
        <strain evidence="2">IMI 127659i</strain>
    </source>
</reference>
<keyword evidence="3" id="KW-1185">Reference proteome</keyword>
<feature type="region of interest" description="Disordered" evidence="1">
    <location>
        <begin position="1"/>
        <end position="52"/>
    </location>
</feature>
<evidence type="ECO:0000256" key="1">
    <source>
        <dbReference type="SAM" id="MobiDB-lite"/>
    </source>
</evidence>
<accession>A0A9P7HSZ9</accession>
<dbReference type="EMBL" id="JADFTT010000356">
    <property type="protein sequence ID" value="KAG5762696.1"/>
    <property type="molecule type" value="Genomic_DNA"/>
</dbReference>
<dbReference type="AlphaFoldDB" id="A0A9P7HSZ9"/>
<gene>
    <name evidence="2" type="ORF">H9Q72_009207</name>
</gene>
<dbReference type="OrthoDB" id="4754366at2759"/>
<comment type="caution">
    <text evidence="2">The sequence shown here is derived from an EMBL/GenBank/DDBJ whole genome shotgun (WGS) entry which is preliminary data.</text>
</comment>
<feature type="compositionally biased region" description="Basic and acidic residues" evidence="1">
    <location>
        <begin position="1"/>
        <end position="45"/>
    </location>
</feature>
<dbReference type="Proteomes" id="UP000750502">
    <property type="component" value="Unassembled WGS sequence"/>
</dbReference>
<organism evidence="2 3">
    <name type="scientific">Fusarium xylarioides</name>
    <dbReference type="NCBI Taxonomy" id="221167"/>
    <lineage>
        <taxon>Eukaryota</taxon>
        <taxon>Fungi</taxon>
        <taxon>Dikarya</taxon>
        <taxon>Ascomycota</taxon>
        <taxon>Pezizomycotina</taxon>
        <taxon>Sordariomycetes</taxon>
        <taxon>Hypocreomycetidae</taxon>
        <taxon>Hypocreales</taxon>
        <taxon>Nectriaceae</taxon>
        <taxon>Fusarium</taxon>
        <taxon>Fusarium fujikuroi species complex</taxon>
    </lineage>
</organism>
<evidence type="ECO:0000313" key="2">
    <source>
        <dbReference type="EMBL" id="KAG5762696.1"/>
    </source>
</evidence>
<evidence type="ECO:0000313" key="3">
    <source>
        <dbReference type="Proteomes" id="UP000750502"/>
    </source>
</evidence>